<feature type="compositionally biased region" description="Polar residues" evidence="1">
    <location>
        <begin position="23"/>
        <end position="33"/>
    </location>
</feature>
<keyword evidence="3" id="KW-1185">Reference proteome</keyword>
<evidence type="ECO:0000313" key="3">
    <source>
        <dbReference type="Proteomes" id="UP000696280"/>
    </source>
</evidence>
<organism evidence="2 3">
    <name type="scientific">Hymenoscyphus fraxineus</name>
    <dbReference type="NCBI Taxonomy" id="746836"/>
    <lineage>
        <taxon>Eukaryota</taxon>
        <taxon>Fungi</taxon>
        <taxon>Dikarya</taxon>
        <taxon>Ascomycota</taxon>
        <taxon>Pezizomycotina</taxon>
        <taxon>Leotiomycetes</taxon>
        <taxon>Helotiales</taxon>
        <taxon>Helotiaceae</taxon>
        <taxon>Hymenoscyphus</taxon>
    </lineage>
</organism>
<evidence type="ECO:0000313" key="2">
    <source>
        <dbReference type="EMBL" id="CAG8958662.1"/>
    </source>
</evidence>
<dbReference type="AlphaFoldDB" id="A0A9N9L7Z8"/>
<dbReference type="EMBL" id="CAJVRL010000084">
    <property type="protein sequence ID" value="CAG8958662.1"/>
    <property type="molecule type" value="Genomic_DNA"/>
</dbReference>
<accession>A0A9N9L7Z8</accession>
<evidence type="ECO:0000256" key="1">
    <source>
        <dbReference type="SAM" id="MobiDB-lite"/>
    </source>
</evidence>
<feature type="compositionally biased region" description="Basic and acidic residues" evidence="1">
    <location>
        <begin position="35"/>
        <end position="47"/>
    </location>
</feature>
<reference evidence="2" key="1">
    <citation type="submission" date="2021-07" db="EMBL/GenBank/DDBJ databases">
        <authorList>
            <person name="Durling M."/>
        </authorList>
    </citation>
    <scope>NUCLEOTIDE SEQUENCE</scope>
</reference>
<name>A0A9N9L7Z8_9HELO</name>
<gene>
    <name evidence="2" type="ORF">HYFRA_00011503</name>
</gene>
<feature type="non-terminal residue" evidence="2">
    <location>
        <position position="77"/>
    </location>
</feature>
<feature type="region of interest" description="Disordered" evidence="1">
    <location>
        <begin position="1"/>
        <end position="77"/>
    </location>
</feature>
<comment type="caution">
    <text evidence="2">The sequence shown here is derived from an EMBL/GenBank/DDBJ whole genome shotgun (WGS) entry which is preliminary data.</text>
</comment>
<sequence>MGPCISKRKADTPSLHPSRHPTTDLNPQLSQMGKSRAEDVRLDDLQHETGQVARDRRHAHGDEPGIESLGAFGREKE</sequence>
<proteinExistence type="predicted"/>
<dbReference type="Proteomes" id="UP000696280">
    <property type="component" value="Unassembled WGS sequence"/>
</dbReference>
<protein>
    <submittedName>
        <fullName evidence="2">Uncharacterized protein</fullName>
    </submittedName>
</protein>